<keyword evidence="10" id="KW-1185">Reference proteome</keyword>
<sequence length="1051" mass="119762">MLNTLITYLKSTRLMGVLFLAFATAMGIGTFIENKHGTNAARILIYEAWWFEAILMLFVVNFVANIKVYRLSRKSKWPVLTIHLALVVIIVGATITRYTGTEGLMSIREQAVSDEIISDETQLKVIIEALSDSVKERQIIEKSLLLSQYTQRHNDFSIHTDLANKEIQIDYADFISSASEVFQANNSGYLFLKLVLLVEAERQDFYLKEGEARLLNGRTYSFNKPTENAINFELTGDGLVITAPLDGFVSQMTSDDSYEIHKGTKNEFRLKSFYTIEEQQFVVPELPQRGEVSLESNSGNMNEVLDDALILNVKIDSVQKEIIVFGSEKKIGKPELVIINGMQLTVSYGSEMLKLPFKLGLKDFRAEKYPGTTNSYSAFESEIVVIDDQSSFDYDIFMNHVLDYKGYRFFQASFHPDEKGTILSVNHDFYGTWVTYIGYFVLYLGLLLILFDKRSHFSKVAGKLKKLNSSICLIVVLLVVSDLKARAQEQPLSTMLVREKIDSLVFSKPVPEKQALAFGHLLVQDWNGRMKPMNTYSSEILRKVSKSNTYQGLNSDQVLISILERPQLWYNVPLIYLKRGNSTLRTKLGVASDATHISLAEFFERNGDYKIQNEVDNAYKSIVPNQFDKDYMEVDKRVNLMYNALLGSQLRIFPVPGEKNNKWISSNELSGFSVSKNDSLFIQHSIPLYISGMLEAERSNDYAEADLILEKIKKFQAKYGGDVLPSPSKVNAEVLYNKYDVFRKLYTWYTYVGGLLLILSIIFMLTRGRKLEWPLKAVRFLVYACFILHSVGLIGRAYISGHAPWSDAYETIIYISWATMLFGIILGRKSDLALSATTFVSAIILMVAHWNWLDPAIANLQPVLNSYWLMIHVAIIVASYGPFTLGMVLGLLSLILMIFLKQSNSKDLIVNIKKLVLTTELSLTVGLVMLTIGNFLGGQWANESWGRYWAWDPKETWALISIMLYAFIIHMRLIPKLRSEWLFSLVSVIAFYSILMTYFGVNFYLSGLHSYAKGDNIVTPDFVYYSLLFIGVVSFWAYLKYKKYWFKLGLS</sequence>
<evidence type="ECO:0000256" key="2">
    <source>
        <dbReference type="ARBA" id="ARBA00022692"/>
    </source>
</evidence>
<evidence type="ECO:0000259" key="8">
    <source>
        <dbReference type="Pfam" id="PF05140"/>
    </source>
</evidence>
<keyword evidence="3" id="KW-0201">Cytochrome c-type biogenesis</keyword>
<dbReference type="Proteomes" id="UP000036908">
    <property type="component" value="Unassembled WGS sequence"/>
</dbReference>
<dbReference type="EMBL" id="JSVA01000016">
    <property type="protein sequence ID" value="KOF02140.1"/>
    <property type="molecule type" value="Genomic_DNA"/>
</dbReference>
<feature type="transmembrane region" description="Helical" evidence="6">
    <location>
        <begin position="44"/>
        <end position="65"/>
    </location>
</feature>
<feature type="transmembrane region" description="Helical" evidence="6">
    <location>
        <begin position="77"/>
        <end position="98"/>
    </location>
</feature>
<feature type="transmembrane region" description="Helical" evidence="6">
    <location>
        <begin position="777"/>
        <end position="799"/>
    </location>
</feature>
<reference evidence="10" key="1">
    <citation type="submission" date="2014-11" db="EMBL/GenBank/DDBJ databases">
        <title>Genome sequencing of Roseivirga sp. D-25.</title>
        <authorList>
            <person name="Selvaratnam C."/>
            <person name="Thevarajoo S."/>
            <person name="Goh K.M."/>
            <person name="Eee R."/>
            <person name="Chan K.-G."/>
            <person name="Chong C.S."/>
        </authorList>
    </citation>
    <scope>NUCLEOTIDE SEQUENCE [LARGE SCALE GENOMIC DNA]</scope>
    <source>
        <strain evidence="10">D-25</strain>
    </source>
</reference>
<dbReference type="PANTHER" id="PTHR30071">
    <property type="entry name" value="HEME EXPORTER PROTEIN C"/>
    <property type="match status" value="1"/>
</dbReference>
<dbReference type="PATRIC" id="fig|1566026.4.peg.1120"/>
<evidence type="ECO:0000256" key="3">
    <source>
        <dbReference type="ARBA" id="ARBA00022748"/>
    </source>
</evidence>
<evidence type="ECO:0000256" key="5">
    <source>
        <dbReference type="ARBA" id="ARBA00023136"/>
    </source>
</evidence>
<dbReference type="Pfam" id="PF05140">
    <property type="entry name" value="ResB"/>
    <property type="match status" value="1"/>
</dbReference>
<comment type="subcellular location">
    <subcellularLocation>
        <location evidence="1">Membrane</location>
        <topology evidence="1">Multi-pass membrane protein</topology>
    </subcellularLocation>
</comment>
<dbReference type="Pfam" id="PF01578">
    <property type="entry name" value="Cytochrom_C_asm"/>
    <property type="match status" value="1"/>
</dbReference>
<feature type="transmembrane region" description="Helical" evidence="6">
    <location>
        <begin position="746"/>
        <end position="765"/>
    </location>
</feature>
<dbReference type="RefSeq" id="WP_071426792.1">
    <property type="nucleotide sequence ID" value="NZ_JSVA01000016.1"/>
</dbReference>
<keyword evidence="2 6" id="KW-0812">Transmembrane</keyword>
<dbReference type="InterPro" id="IPR002541">
    <property type="entry name" value="Cyt_c_assembly"/>
</dbReference>
<feature type="transmembrane region" description="Helical" evidence="6">
    <location>
        <begin position="832"/>
        <end position="852"/>
    </location>
</feature>
<feature type="transmembrane region" description="Helical" evidence="6">
    <location>
        <begin position="433"/>
        <end position="451"/>
    </location>
</feature>
<feature type="transmembrane region" description="Helical" evidence="6">
    <location>
        <begin position="1022"/>
        <end position="1039"/>
    </location>
</feature>
<dbReference type="PANTHER" id="PTHR30071:SF1">
    <property type="entry name" value="CYTOCHROME B_B6 PROTEIN-RELATED"/>
    <property type="match status" value="1"/>
</dbReference>
<keyword evidence="4 6" id="KW-1133">Transmembrane helix</keyword>
<name>A0A0L8AJ18_9BACT</name>
<dbReference type="GO" id="GO:0005886">
    <property type="term" value="C:plasma membrane"/>
    <property type="evidence" value="ECO:0007669"/>
    <property type="project" value="TreeGrafter"/>
</dbReference>
<evidence type="ECO:0008006" key="11">
    <source>
        <dbReference type="Google" id="ProtNLM"/>
    </source>
</evidence>
<feature type="transmembrane region" description="Helical" evidence="6">
    <location>
        <begin position="956"/>
        <end position="974"/>
    </location>
</feature>
<feature type="transmembrane region" description="Helical" evidence="6">
    <location>
        <begin position="811"/>
        <end position="827"/>
    </location>
</feature>
<dbReference type="OrthoDB" id="9814290at2"/>
<evidence type="ECO:0000313" key="9">
    <source>
        <dbReference type="EMBL" id="KOF02140.1"/>
    </source>
</evidence>
<evidence type="ECO:0000259" key="7">
    <source>
        <dbReference type="Pfam" id="PF01578"/>
    </source>
</evidence>
<accession>A0A0L8AJ18</accession>
<dbReference type="InterPro" id="IPR007816">
    <property type="entry name" value="ResB-like_domain"/>
</dbReference>
<keyword evidence="5 6" id="KW-0472">Membrane</keyword>
<feature type="transmembrane region" description="Helical" evidence="6">
    <location>
        <begin position="981"/>
        <end position="1002"/>
    </location>
</feature>
<organism evidence="9 10">
    <name type="scientific">Roseivirga seohaensis subsp. aquiponti</name>
    <dbReference type="NCBI Taxonomy" id="1566026"/>
    <lineage>
        <taxon>Bacteria</taxon>
        <taxon>Pseudomonadati</taxon>
        <taxon>Bacteroidota</taxon>
        <taxon>Cytophagia</taxon>
        <taxon>Cytophagales</taxon>
        <taxon>Roseivirgaceae</taxon>
        <taxon>Roseivirga</taxon>
    </lineage>
</organism>
<dbReference type="AlphaFoldDB" id="A0A0L8AJ18"/>
<proteinExistence type="predicted"/>
<dbReference type="GO" id="GO:0020037">
    <property type="term" value="F:heme binding"/>
    <property type="evidence" value="ECO:0007669"/>
    <property type="project" value="InterPro"/>
</dbReference>
<evidence type="ECO:0000256" key="4">
    <source>
        <dbReference type="ARBA" id="ARBA00022989"/>
    </source>
</evidence>
<comment type="caution">
    <text evidence="9">The sequence shown here is derived from an EMBL/GenBank/DDBJ whole genome shotgun (WGS) entry which is preliminary data.</text>
</comment>
<feature type="domain" description="Cytochrome c assembly protein" evidence="7">
    <location>
        <begin position="805"/>
        <end position="1009"/>
    </location>
</feature>
<feature type="transmembrane region" description="Helical" evidence="6">
    <location>
        <begin position="912"/>
        <end position="936"/>
    </location>
</feature>
<feature type="transmembrane region" description="Helical" evidence="6">
    <location>
        <begin position="12"/>
        <end position="32"/>
    </location>
</feature>
<gene>
    <name evidence="9" type="ORF">OB69_14050</name>
</gene>
<evidence type="ECO:0000313" key="10">
    <source>
        <dbReference type="Proteomes" id="UP000036908"/>
    </source>
</evidence>
<evidence type="ECO:0000256" key="1">
    <source>
        <dbReference type="ARBA" id="ARBA00004141"/>
    </source>
</evidence>
<feature type="transmembrane region" description="Helical" evidence="6">
    <location>
        <begin position="467"/>
        <end position="485"/>
    </location>
</feature>
<evidence type="ECO:0000256" key="6">
    <source>
        <dbReference type="SAM" id="Phobius"/>
    </source>
</evidence>
<feature type="domain" description="ResB-like" evidence="8">
    <location>
        <begin position="346"/>
        <end position="768"/>
    </location>
</feature>
<feature type="transmembrane region" description="Helical" evidence="6">
    <location>
        <begin position="867"/>
        <end position="900"/>
    </location>
</feature>
<dbReference type="GO" id="GO:0017004">
    <property type="term" value="P:cytochrome complex assembly"/>
    <property type="evidence" value="ECO:0007669"/>
    <property type="project" value="UniProtKB-KW"/>
</dbReference>
<dbReference type="InterPro" id="IPR045062">
    <property type="entry name" value="Cyt_c_biogenesis_CcsA/CcmC"/>
</dbReference>
<protein>
    <recommendedName>
        <fullName evidence="11">Cytochrome C biogenesis protein</fullName>
    </recommendedName>
</protein>